<reference evidence="1" key="1">
    <citation type="journal article" date="2021" name="New Phytol.">
        <title>Evolutionary innovations through gain and loss of genes in the ectomycorrhizal Boletales.</title>
        <authorList>
            <person name="Wu G."/>
            <person name="Miyauchi S."/>
            <person name="Morin E."/>
            <person name="Kuo A."/>
            <person name="Drula E."/>
            <person name="Varga T."/>
            <person name="Kohler A."/>
            <person name="Feng B."/>
            <person name="Cao Y."/>
            <person name="Lipzen A."/>
            <person name="Daum C."/>
            <person name="Hundley H."/>
            <person name="Pangilinan J."/>
            <person name="Johnson J."/>
            <person name="Barry K."/>
            <person name="LaButti K."/>
            <person name="Ng V."/>
            <person name="Ahrendt S."/>
            <person name="Min B."/>
            <person name="Choi I.G."/>
            <person name="Park H."/>
            <person name="Plett J.M."/>
            <person name="Magnuson J."/>
            <person name="Spatafora J.W."/>
            <person name="Nagy L.G."/>
            <person name="Henrissat B."/>
            <person name="Grigoriev I.V."/>
            <person name="Yang Z.L."/>
            <person name="Xu J."/>
            <person name="Martin F.M."/>
        </authorList>
    </citation>
    <scope>NUCLEOTIDE SEQUENCE</scope>
    <source>
        <strain evidence="1">KUC20120723A-06</strain>
    </source>
</reference>
<proteinExistence type="predicted"/>
<name>A0ACB8BS93_9AGAM</name>
<evidence type="ECO:0000313" key="2">
    <source>
        <dbReference type="Proteomes" id="UP000790709"/>
    </source>
</evidence>
<gene>
    <name evidence="1" type="ORF">BV22DRAFT_1126548</name>
</gene>
<dbReference type="EMBL" id="MU266353">
    <property type="protein sequence ID" value="KAH7928406.1"/>
    <property type="molecule type" value="Genomic_DNA"/>
</dbReference>
<sequence length="370" mass="40526">MSVPGASSISPLDVDLNKTYGALFIGATLAAVLFGLTNVQAFVYFQNHRGSGITFFKLVIYYLWVLDAIHLSFVTHMIHYYLINNYANPLALPVIVWSFQAQVVVDVLIVYAIHLWTVHPAPLDMEDRGSFRLSWHTVVVVLASGTSSHGFLPLLSADCVPTPVTQPSPLRSFGLCGYQCHVFTDLISIEWSLYLTLGSMSVVDMLIAASMCYLLSTARTGFSRTDSFLTKLMAYILNTGLLTSLCSLTVVITCAAMPRNFVFLGVDFVCVKLYVNAFVALLNARYYLQNDSTSDSSHTQNPDLRMPTSLPERNMISKYGASVAEHPARPLLSDDGQALLACDDANLVHIEQTDCAAGEPISAISSGRSR</sequence>
<protein>
    <submittedName>
        <fullName evidence="1">Uncharacterized protein</fullName>
    </submittedName>
</protein>
<organism evidence="1 2">
    <name type="scientific">Leucogyrophana mollusca</name>
    <dbReference type="NCBI Taxonomy" id="85980"/>
    <lineage>
        <taxon>Eukaryota</taxon>
        <taxon>Fungi</taxon>
        <taxon>Dikarya</taxon>
        <taxon>Basidiomycota</taxon>
        <taxon>Agaricomycotina</taxon>
        <taxon>Agaricomycetes</taxon>
        <taxon>Agaricomycetidae</taxon>
        <taxon>Boletales</taxon>
        <taxon>Boletales incertae sedis</taxon>
        <taxon>Leucogyrophana</taxon>
    </lineage>
</organism>
<comment type="caution">
    <text evidence="1">The sequence shown here is derived from an EMBL/GenBank/DDBJ whole genome shotgun (WGS) entry which is preliminary data.</text>
</comment>
<dbReference type="Proteomes" id="UP000790709">
    <property type="component" value="Unassembled WGS sequence"/>
</dbReference>
<accession>A0ACB8BS93</accession>
<keyword evidence="2" id="KW-1185">Reference proteome</keyword>
<evidence type="ECO:0000313" key="1">
    <source>
        <dbReference type="EMBL" id="KAH7928406.1"/>
    </source>
</evidence>